<organism evidence="2 3">
    <name type="scientific">Oldenlandia corymbosa var. corymbosa</name>
    <dbReference type="NCBI Taxonomy" id="529605"/>
    <lineage>
        <taxon>Eukaryota</taxon>
        <taxon>Viridiplantae</taxon>
        <taxon>Streptophyta</taxon>
        <taxon>Embryophyta</taxon>
        <taxon>Tracheophyta</taxon>
        <taxon>Spermatophyta</taxon>
        <taxon>Magnoliopsida</taxon>
        <taxon>eudicotyledons</taxon>
        <taxon>Gunneridae</taxon>
        <taxon>Pentapetalae</taxon>
        <taxon>asterids</taxon>
        <taxon>lamiids</taxon>
        <taxon>Gentianales</taxon>
        <taxon>Rubiaceae</taxon>
        <taxon>Rubioideae</taxon>
        <taxon>Spermacoceae</taxon>
        <taxon>Hedyotis-Oldenlandia complex</taxon>
        <taxon>Oldenlandia</taxon>
    </lineage>
</organism>
<reference evidence="2" key="1">
    <citation type="submission" date="2023-03" db="EMBL/GenBank/DDBJ databases">
        <authorList>
            <person name="Julca I."/>
        </authorList>
    </citation>
    <scope>NUCLEOTIDE SEQUENCE</scope>
</reference>
<evidence type="ECO:0000259" key="1">
    <source>
        <dbReference type="PROSITE" id="PS50181"/>
    </source>
</evidence>
<dbReference type="PANTHER" id="PTHR31111">
    <property type="entry name" value="BNAA05G37150D PROTEIN-RELATED"/>
    <property type="match status" value="1"/>
</dbReference>
<dbReference type="PANTHER" id="PTHR31111:SF138">
    <property type="entry name" value="F-BOX ASSOCIATED DOMAIN-CONTAINING PROTEIN"/>
    <property type="match status" value="1"/>
</dbReference>
<dbReference type="SUPFAM" id="SSF81383">
    <property type="entry name" value="F-box domain"/>
    <property type="match status" value="1"/>
</dbReference>
<sequence>MKKACSVYPEEKMILKRKRAEPETKKTARRRLVRPSPPEACFPLLNLPSELLWEILIRVRGKGLERCKSVCKSWRSIIKSPEFWGLYRNHNQPGLILCVPQQIKFETVRNQVVNQQRMFGFFYCPISSPPHTEPKTQFNCLNELGLDPVSGQMTQVVNGLVCVWKQFKLLTVYNVCTGQGMLFNNTALCSRNHPDKSKFYLGCDPTEKAYKLLKLVAPSRHRLEAFLMTLRPSNSESKWWQLERCALPGFPFRTQATSFSSSRKGVLYWFYWKESFVRCLNLKVARFGKGKLPIEDDTFEAYRREWKLAESMGHLVLWLFPSKEVVDYDINIFGPQDFMLFVLEKGSWNKQVIKLPKELNRAHTVVVGNLPTGEMLLMNRVVEKGRNNHYYTPVYSYDHRENKFERVLVGKLPGKHSAYLHHYDGNNSRGGLSEDSEFRSAQFFHETVSFFHYNNLHRSLDDVLRGR</sequence>
<dbReference type="Proteomes" id="UP001161247">
    <property type="component" value="Chromosome 7"/>
</dbReference>
<dbReference type="Pfam" id="PF00646">
    <property type="entry name" value="F-box"/>
    <property type="match status" value="1"/>
</dbReference>
<keyword evidence="3" id="KW-1185">Reference proteome</keyword>
<dbReference type="InterPro" id="IPR001810">
    <property type="entry name" value="F-box_dom"/>
</dbReference>
<dbReference type="InterPro" id="IPR013187">
    <property type="entry name" value="F-box-assoc_dom_typ3"/>
</dbReference>
<dbReference type="InterPro" id="IPR017451">
    <property type="entry name" value="F-box-assoc_interact_dom"/>
</dbReference>
<evidence type="ECO:0000313" key="2">
    <source>
        <dbReference type="EMBL" id="CAI9111765.1"/>
    </source>
</evidence>
<dbReference type="Gene3D" id="1.20.1280.50">
    <property type="match status" value="1"/>
</dbReference>
<proteinExistence type="predicted"/>
<dbReference type="AlphaFoldDB" id="A0AAV1DV45"/>
<dbReference type="Pfam" id="PF08268">
    <property type="entry name" value="FBA_3"/>
    <property type="match status" value="1"/>
</dbReference>
<dbReference type="CDD" id="cd22157">
    <property type="entry name" value="F-box_AtFBW1-like"/>
    <property type="match status" value="1"/>
</dbReference>
<dbReference type="EMBL" id="OX459124">
    <property type="protein sequence ID" value="CAI9111765.1"/>
    <property type="molecule type" value="Genomic_DNA"/>
</dbReference>
<gene>
    <name evidence="2" type="ORF">OLC1_LOCUS19083</name>
</gene>
<feature type="domain" description="F-box" evidence="1">
    <location>
        <begin position="41"/>
        <end position="87"/>
    </location>
</feature>
<name>A0AAV1DV45_OLDCO</name>
<dbReference type="PROSITE" id="PS50181">
    <property type="entry name" value="FBOX"/>
    <property type="match status" value="1"/>
</dbReference>
<dbReference type="InterPro" id="IPR036047">
    <property type="entry name" value="F-box-like_dom_sf"/>
</dbReference>
<dbReference type="NCBIfam" id="TIGR01640">
    <property type="entry name" value="F_box_assoc_1"/>
    <property type="match status" value="1"/>
</dbReference>
<accession>A0AAV1DV45</accession>
<evidence type="ECO:0000313" key="3">
    <source>
        <dbReference type="Proteomes" id="UP001161247"/>
    </source>
</evidence>
<protein>
    <submittedName>
        <fullName evidence="2">OLC1v1012077C1</fullName>
    </submittedName>
</protein>